<reference evidence="13" key="1">
    <citation type="journal article" date="2020" name="mSystems">
        <title>Genome- and Community-Level Interaction Insights into Carbon Utilization and Element Cycling Functions of Hydrothermarchaeota in Hydrothermal Sediment.</title>
        <authorList>
            <person name="Zhou Z."/>
            <person name="Liu Y."/>
            <person name="Xu W."/>
            <person name="Pan J."/>
            <person name="Luo Z.H."/>
            <person name="Li M."/>
        </authorList>
    </citation>
    <scope>NUCLEOTIDE SEQUENCE [LARGE SCALE GENOMIC DNA]</scope>
    <source>
        <strain evidence="13">SpSt-114</strain>
    </source>
</reference>
<dbReference type="AlphaFoldDB" id="A0A7C5X3I2"/>
<evidence type="ECO:0000313" key="13">
    <source>
        <dbReference type="EMBL" id="HHO74237.1"/>
    </source>
</evidence>
<dbReference type="GO" id="GO:0009035">
    <property type="term" value="F:type I site-specific deoxyribonuclease activity"/>
    <property type="evidence" value="ECO:0007669"/>
    <property type="project" value="UniProtKB-EC"/>
</dbReference>
<evidence type="ECO:0000256" key="5">
    <source>
        <dbReference type="ARBA" id="ARBA00022747"/>
    </source>
</evidence>
<dbReference type="InterPro" id="IPR027417">
    <property type="entry name" value="P-loop_NTPase"/>
</dbReference>
<dbReference type="InterPro" id="IPR004473">
    <property type="entry name" value="Restrct_endonuc_typeI_HsdR"/>
</dbReference>
<evidence type="ECO:0000256" key="8">
    <source>
        <dbReference type="ARBA" id="ARBA00022840"/>
    </source>
</evidence>
<dbReference type="Pfam" id="PF11867">
    <property type="entry name" value="T1RH-like_C"/>
    <property type="match status" value="1"/>
</dbReference>
<protein>
    <recommendedName>
        <fullName evidence="10">Type I restriction enzyme endonuclease subunit</fullName>
        <shortName evidence="10">R protein</shortName>
        <ecNumber evidence="10">3.1.21.3</ecNumber>
    </recommendedName>
</protein>
<comment type="similarity">
    <text evidence="2 10">Belongs to the HsdR family.</text>
</comment>
<keyword evidence="6 13" id="KW-0255">Endonuclease</keyword>
<dbReference type="CDD" id="cd18030">
    <property type="entry name" value="DEXHc_RE_I_HsdR"/>
    <property type="match status" value="1"/>
</dbReference>
<dbReference type="InterPro" id="IPR007409">
    <property type="entry name" value="Restrct_endonuc_type1_HsdR_N"/>
</dbReference>
<dbReference type="PANTHER" id="PTHR30195:SF15">
    <property type="entry name" value="TYPE I RESTRICTION ENZYME HINDI ENDONUCLEASE SUBUNIT"/>
    <property type="match status" value="1"/>
</dbReference>
<keyword evidence="11" id="KW-0175">Coiled coil</keyword>
<evidence type="ECO:0000256" key="9">
    <source>
        <dbReference type="ARBA" id="ARBA00023125"/>
    </source>
</evidence>
<dbReference type="InterPro" id="IPR040980">
    <property type="entry name" value="SWI2_SNF2"/>
</dbReference>
<evidence type="ECO:0000256" key="10">
    <source>
        <dbReference type="RuleBase" id="RU364115"/>
    </source>
</evidence>
<evidence type="ECO:0000256" key="11">
    <source>
        <dbReference type="SAM" id="Coils"/>
    </source>
</evidence>
<accession>A0A7C5X3I2</accession>
<name>A0A7C5X3I2_9AQUI</name>
<dbReference type="InterPro" id="IPR021810">
    <property type="entry name" value="T1RH-like_C"/>
</dbReference>
<dbReference type="Pfam" id="PF22679">
    <property type="entry name" value="T1R_D3-like"/>
    <property type="match status" value="1"/>
</dbReference>
<dbReference type="InterPro" id="IPR014001">
    <property type="entry name" value="Helicase_ATP-bd"/>
</dbReference>
<evidence type="ECO:0000256" key="3">
    <source>
        <dbReference type="ARBA" id="ARBA00022722"/>
    </source>
</evidence>
<evidence type="ECO:0000256" key="6">
    <source>
        <dbReference type="ARBA" id="ARBA00022759"/>
    </source>
</evidence>
<comment type="subunit">
    <text evidence="10">The type I restriction/modification system is composed of three polypeptides R, M and S.</text>
</comment>
<dbReference type="SMART" id="SM00487">
    <property type="entry name" value="DEXDc"/>
    <property type="match status" value="1"/>
</dbReference>
<comment type="catalytic activity">
    <reaction evidence="1 10">
        <text>Endonucleolytic cleavage of DNA to give random double-stranded fragments with terminal 5'-phosphates, ATP is simultaneously hydrolyzed.</text>
        <dbReference type="EC" id="3.1.21.3"/>
    </reaction>
</comment>
<dbReference type="EC" id="3.1.21.3" evidence="10"/>
<gene>
    <name evidence="13" type="ORF">ENN04_06305</name>
</gene>
<dbReference type="NCBIfam" id="TIGR00348">
    <property type="entry name" value="hsdR"/>
    <property type="match status" value="1"/>
</dbReference>
<keyword evidence="5 10" id="KW-0680">Restriction system</keyword>
<proteinExistence type="inferred from homology"/>
<comment type="caution">
    <text evidence="13">The sequence shown here is derived from an EMBL/GenBank/DDBJ whole genome shotgun (WGS) entry which is preliminary data.</text>
</comment>
<evidence type="ECO:0000256" key="1">
    <source>
        <dbReference type="ARBA" id="ARBA00000851"/>
    </source>
</evidence>
<feature type="coiled-coil region" evidence="11">
    <location>
        <begin position="903"/>
        <end position="934"/>
    </location>
</feature>
<keyword evidence="7 10" id="KW-0378">Hydrolase</keyword>
<dbReference type="InterPro" id="IPR055180">
    <property type="entry name" value="HsdR_RecA-like_helicase_dom_2"/>
</dbReference>
<dbReference type="Pfam" id="PF18766">
    <property type="entry name" value="SWI2_SNF2"/>
    <property type="match status" value="1"/>
</dbReference>
<dbReference type="SUPFAM" id="SSF52540">
    <property type="entry name" value="P-loop containing nucleoside triphosphate hydrolases"/>
    <property type="match status" value="1"/>
</dbReference>
<dbReference type="CDD" id="cd22332">
    <property type="entry name" value="HsdR_N"/>
    <property type="match status" value="1"/>
</dbReference>
<evidence type="ECO:0000259" key="12">
    <source>
        <dbReference type="PROSITE" id="PS51192"/>
    </source>
</evidence>
<keyword evidence="8 10" id="KW-0067">ATP-binding</keyword>
<dbReference type="GO" id="GO:0005524">
    <property type="term" value="F:ATP binding"/>
    <property type="evidence" value="ECO:0007669"/>
    <property type="project" value="UniProtKB-KW"/>
</dbReference>
<dbReference type="InterPro" id="IPR051268">
    <property type="entry name" value="Type-I_R_enzyme_R_subunit"/>
</dbReference>
<dbReference type="PROSITE" id="PS51192">
    <property type="entry name" value="HELICASE_ATP_BIND_1"/>
    <property type="match status" value="1"/>
</dbReference>
<keyword evidence="3" id="KW-0540">Nuclease</keyword>
<feature type="domain" description="Helicase ATP-binding" evidence="12">
    <location>
        <begin position="310"/>
        <end position="474"/>
    </location>
</feature>
<evidence type="ECO:0000256" key="7">
    <source>
        <dbReference type="ARBA" id="ARBA00022801"/>
    </source>
</evidence>
<dbReference type="GO" id="GO:0003677">
    <property type="term" value="F:DNA binding"/>
    <property type="evidence" value="ECO:0007669"/>
    <property type="project" value="UniProtKB-KW"/>
</dbReference>
<dbReference type="Gene3D" id="3.90.1570.50">
    <property type="match status" value="1"/>
</dbReference>
<dbReference type="Pfam" id="PF04313">
    <property type="entry name" value="HSDR_N"/>
    <property type="match status" value="1"/>
</dbReference>
<keyword evidence="9 10" id="KW-0238">DNA-binding</keyword>
<evidence type="ECO:0000256" key="4">
    <source>
        <dbReference type="ARBA" id="ARBA00022741"/>
    </source>
</evidence>
<comment type="function">
    <text evidence="10">Subunit R is required for both nuclease and ATPase activities, but not for modification.</text>
</comment>
<dbReference type="EMBL" id="DSAC01000074">
    <property type="protein sequence ID" value="HHO74237.1"/>
    <property type="molecule type" value="Genomic_DNA"/>
</dbReference>
<keyword evidence="4 10" id="KW-0547">Nucleotide-binding</keyword>
<dbReference type="Gene3D" id="3.40.50.300">
    <property type="entry name" value="P-loop containing nucleotide triphosphate hydrolases"/>
    <property type="match status" value="2"/>
</dbReference>
<organism evidence="13">
    <name type="scientific">Thermocrinis ruber</name>
    <dbReference type="NCBI Taxonomy" id="75906"/>
    <lineage>
        <taxon>Bacteria</taxon>
        <taxon>Pseudomonadati</taxon>
        <taxon>Aquificota</taxon>
        <taxon>Aquificia</taxon>
        <taxon>Aquificales</taxon>
        <taxon>Aquificaceae</taxon>
        <taxon>Thermocrinis</taxon>
    </lineage>
</organism>
<dbReference type="PANTHER" id="PTHR30195">
    <property type="entry name" value="TYPE I SITE-SPECIFIC DEOXYRIBONUCLEASE PROTEIN SUBUNIT M AND R"/>
    <property type="match status" value="1"/>
</dbReference>
<evidence type="ECO:0000256" key="2">
    <source>
        <dbReference type="ARBA" id="ARBA00008598"/>
    </source>
</evidence>
<dbReference type="GO" id="GO:0009307">
    <property type="term" value="P:DNA restriction-modification system"/>
    <property type="evidence" value="ECO:0007669"/>
    <property type="project" value="UniProtKB-KW"/>
</dbReference>
<sequence length="1051" mass="122125">MMGWLDEEHQVENSFLAQLKRLGWEIYRQNKEDPEDTKEITGFNEDLEPIYGTTKKFRTTFREVILEDVLRQSIKRINPWIEEDQIDYVVRRLKEPQANSLLEANREIHELLLENIPVSENRKTGEKSPSVYIIDFKNPENNSFIAISQFKVNVPGTEKHIVPDIVLFVNGLPLVVVECKSPSRADPIGEAIEQIFRYSNKREEKEGNEKLFWYNLFSVATARYTAKYGTITSDYEHFVEWKDPYPYSLSDIDPTATTITSQQILVQGMLNKNTLIELLHTFTIFKDNIKIVPRYQQYRAVKKIIERIKNGKTPEEKGGIVWHTQGSGKSLTMMYVVRAMFHDEELRKYKVVFITDRKDLERQLEGVSKGVGFTVHVAKSVEHLKELLRTNTPDLVMGLVHKFQERELKTPFPVLNESPNILVMIDEAHRSQYKFLGANLRRALPNSVKLAFTGTPIEKTEKTFGDYIDKYSIRQAVEDGVTVEIVYEGRVHGAEISDEESANRKFEDVFKEISEDERRLILGKYTWKAYLEAEQVIRDKAKDMIEHYITHVFPNGLKAQVVAVSRLAAIRYKDALELALKEKIKELEEKGTNLDLETLKRLKVAVVISASPNDDPNIYKKEYTDENEHKKNIASFKLPFGAVTQDGLTGDVGILVVNNMLITGFDAPIEQVMYLDNILKGHNLLQAIARVNRVYNKNKSCGFVVDYVGVLKHLEEALAIYASEDIQEITQVVKNKSKSLDDLKSSHRLIEEFFRKYGIPNWRQDIDECVDLLVDEKIKDEFINLFRRFSRALDAVLPDPRALKYVSDLKILGYIKESARNRYRDDKLSLRDASKKIREIVEEHLLSQGIDPKVAPTPLFDDAFLEKLKAKPLKAKAQELEYAILEHIEKHYEEDPEFYERFSDRLKRVLEEYRENWEEIVKELEKLREDMKKGREAENTFGLNPKKEMPFFGVLKMSLFGKEPIENLTEEDIGLLLDLTRDVLSILEREITMEDFWDNYNKIKRVRGFIMNNVLLPKGAQRKLLMEKRSEIVQRIMELAYHIFGRKTDAT</sequence>
<dbReference type="CDD" id="cd18800">
    <property type="entry name" value="SF2_C_EcoR124I-like"/>
    <property type="match status" value="1"/>
</dbReference>